<dbReference type="EMBL" id="QXQA01000005">
    <property type="protein sequence ID" value="RIX53057.1"/>
    <property type="molecule type" value="Genomic_DNA"/>
</dbReference>
<evidence type="ECO:0000313" key="2">
    <source>
        <dbReference type="Proteomes" id="UP000266482"/>
    </source>
</evidence>
<protein>
    <recommendedName>
        <fullName evidence="3">NIPSNAP domain-containing protein</fullName>
    </recommendedName>
</protein>
<keyword evidence="2" id="KW-1185">Reference proteome</keyword>
<sequence>MYICFAEYKIMPGEIENYRMKVEELRKAEARSFQLYEGTDQPGLFVEIWHADNEEEAERVKEERLDERSPWSALSQWISGGTAKLHVWTFKPVLPKATLES</sequence>
<reference evidence="1 2" key="1">
    <citation type="submission" date="2018-09" db="EMBL/GenBank/DDBJ databases">
        <title>Paenibacillus aracenensis nov. sp. isolated from a cave in southern Spain.</title>
        <authorList>
            <person name="Jurado V."/>
            <person name="Gutierrez-Patricio S."/>
            <person name="Gonzalez-Pimentel J.L."/>
            <person name="Miller A.Z."/>
            <person name="Laiz L."/>
            <person name="Saiz-Jimenez C."/>
        </authorList>
    </citation>
    <scope>NUCLEOTIDE SEQUENCE [LARGE SCALE GENOMIC DNA]</scope>
    <source>
        <strain evidence="1 2">DSM 22867</strain>
    </source>
</reference>
<dbReference type="AlphaFoldDB" id="A0A3A1UX07"/>
<dbReference type="Proteomes" id="UP000266482">
    <property type="component" value="Unassembled WGS sequence"/>
</dbReference>
<evidence type="ECO:0000313" key="1">
    <source>
        <dbReference type="EMBL" id="RIX53057.1"/>
    </source>
</evidence>
<dbReference type="OrthoDB" id="2967153at2"/>
<organism evidence="1 2">
    <name type="scientific">Paenibacillus nanensis</name>
    <dbReference type="NCBI Taxonomy" id="393251"/>
    <lineage>
        <taxon>Bacteria</taxon>
        <taxon>Bacillati</taxon>
        <taxon>Bacillota</taxon>
        <taxon>Bacilli</taxon>
        <taxon>Bacillales</taxon>
        <taxon>Paenibacillaceae</taxon>
        <taxon>Paenibacillus</taxon>
    </lineage>
</organism>
<proteinExistence type="predicted"/>
<comment type="caution">
    <text evidence="1">The sequence shown here is derived from an EMBL/GenBank/DDBJ whole genome shotgun (WGS) entry which is preliminary data.</text>
</comment>
<name>A0A3A1UX07_9BACL</name>
<evidence type="ECO:0008006" key="3">
    <source>
        <dbReference type="Google" id="ProtNLM"/>
    </source>
</evidence>
<accession>A0A3A1UX07</accession>
<gene>
    <name evidence="1" type="ORF">D3P08_10435</name>
</gene>
<dbReference type="RefSeq" id="WP_119599637.1">
    <property type="nucleotide sequence ID" value="NZ_QXQA01000005.1"/>
</dbReference>